<dbReference type="PRINTS" id="PR00783">
    <property type="entry name" value="MINTRINSICP"/>
</dbReference>
<dbReference type="CDD" id="cd00333">
    <property type="entry name" value="MIP"/>
    <property type="match status" value="1"/>
</dbReference>
<keyword evidence="3 6" id="KW-0812">Transmembrane</keyword>
<keyword evidence="5 7" id="KW-0472">Membrane</keyword>
<comment type="similarity">
    <text evidence="6">Belongs to the MIP/aquaporin (TC 1.A.8) family.</text>
</comment>
<evidence type="ECO:0000256" key="7">
    <source>
        <dbReference type="SAM" id="Phobius"/>
    </source>
</evidence>
<gene>
    <name evidence="8" type="ORF">LSAT_V11C200079540</name>
</gene>
<keyword evidence="2 6" id="KW-0813">Transport</keyword>
<dbReference type="Proteomes" id="UP000235145">
    <property type="component" value="Unassembled WGS sequence"/>
</dbReference>
<dbReference type="PANTHER" id="PTHR45724:SF6">
    <property type="entry name" value="AQUAPORIN NIP-TYPE"/>
    <property type="match status" value="1"/>
</dbReference>
<dbReference type="GO" id="GO:0015267">
    <property type="term" value="F:channel activity"/>
    <property type="evidence" value="ECO:0007669"/>
    <property type="project" value="InterPro"/>
</dbReference>
<comment type="caution">
    <text evidence="8">The sequence shown here is derived from an EMBL/GenBank/DDBJ whole genome shotgun (WGS) entry which is preliminary data.</text>
</comment>
<evidence type="ECO:0000256" key="1">
    <source>
        <dbReference type="ARBA" id="ARBA00004141"/>
    </source>
</evidence>
<protein>
    <recommendedName>
        <fullName evidence="10">Aquaporin</fullName>
    </recommendedName>
</protein>
<sequence>MGLDDSQISNMENGNLLPLMVSTNPRIHLAQKLLAEFIGTYCIIFAGCGSVAVNKLYGGTVTFPGICVTWGLIVMAMIYTVGHVSAHFNPAVTITLSLLGLHSFQEVIFYIFSQLLGSISASGTLSLIMDVTPEAFFGTTPVASTTQSFIVEIIITFILMFVISGATNDHRAIKKHGGIAVGMTIMLNVFVGGPISGASMNPARSLGPAIVKLNFKGIWAYIFGPLIGAISGGFVYNLLKPTNKSFCELFIKRS</sequence>
<dbReference type="Pfam" id="PF00230">
    <property type="entry name" value="MIP"/>
    <property type="match status" value="1"/>
</dbReference>
<evidence type="ECO:0000256" key="6">
    <source>
        <dbReference type="RuleBase" id="RU000477"/>
    </source>
</evidence>
<dbReference type="AlphaFoldDB" id="A0A9R1WC55"/>
<dbReference type="Gene3D" id="1.20.1080.10">
    <property type="entry name" value="Glycerol uptake facilitator protein"/>
    <property type="match status" value="1"/>
</dbReference>
<dbReference type="EMBL" id="NBSK02000002">
    <property type="protein sequence ID" value="KAJ0221133.1"/>
    <property type="molecule type" value="Genomic_DNA"/>
</dbReference>
<reference evidence="8 9" key="1">
    <citation type="journal article" date="2017" name="Nat. Commun.">
        <title>Genome assembly with in vitro proximity ligation data and whole-genome triplication in lettuce.</title>
        <authorList>
            <person name="Reyes-Chin-Wo S."/>
            <person name="Wang Z."/>
            <person name="Yang X."/>
            <person name="Kozik A."/>
            <person name="Arikit S."/>
            <person name="Song C."/>
            <person name="Xia L."/>
            <person name="Froenicke L."/>
            <person name="Lavelle D.O."/>
            <person name="Truco M.J."/>
            <person name="Xia R."/>
            <person name="Zhu S."/>
            <person name="Xu C."/>
            <person name="Xu H."/>
            <person name="Xu X."/>
            <person name="Cox K."/>
            <person name="Korf I."/>
            <person name="Meyers B.C."/>
            <person name="Michelmore R.W."/>
        </authorList>
    </citation>
    <scope>NUCLEOTIDE SEQUENCE [LARGE SCALE GENOMIC DNA]</scope>
    <source>
        <strain evidence="9">cv. Salinas</strain>
        <tissue evidence="8">Seedlings</tissue>
    </source>
</reference>
<keyword evidence="9" id="KW-1185">Reference proteome</keyword>
<accession>A0A9R1WC55</accession>
<feature type="transmembrane region" description="Helical" evidence="7">
    <location>
        <begin position="33"/>
        <end position="57"/>
    </location>
</feature>
<evidence type="ECO:0000313" key="9">
    <source>
        <dbReference type="Proteomes" id="UP000235145"/>
    </source>
</evidence>
<dbReference type="GO" id="GO:0016020">
    <property type="term" value="C:membrane"/>
    <property type="evidence" value="ECO:0007669"/>
    <property type="project" value="UniProtKB-SubCell"/>
</dbReference>
<dbReference type="InterPro" id="IPR022357">
    <property type="entry name" value="MIP_CS"/>
</dbReference>
<dbReference type="PANTHER" id="PTHR45724">
    <property type="entry name" value="AQUAPORIN NIP2-1"/>
    <property type="match status" value="1"/>
</dbReference>
<name>A0A9R1WC55_LACSA</name>
<dbReference type="InterPro" id="IPR023271">
    <property type="entry name" value="Aquaporin-like"/>
</dbReference>
<feature type="transmembrane region" description="Helical" evidence="7">
    <location>
        <begin position="149"/>
        <end position="167"/>
    </location>
</feature>
<dbReference type="SUPFAM" id="SSF81338">
    <property type="entry name" value="Aquaporin-like"/>
    <property type="match status" value="1"/>
</dbReference>
<dbReference type="InterPro" id="IPR034294">
    <property type="entry name" value="Aquaporin_transptr"/>
</dbReference>
<evidence type="ECO:0000256" key="2">
    <source>
        <dbReference type="ARBA" id="ARBA00022448"/>
    </source>
</evidence>
<feature type="transmembrane region" description="Helical" evidence="7">
    <location>
        <begin position="179"/>
        <end position="198"/>
    </location>
</feature>
<evidence type="ECO:0000256" key="3">
    <source>
        <dbReference type="ARBA" id="ARBA00022692"/>
    </source>
</evidence>
<evidence type="ECO:0008006" key="10">
    <source>
        <dbReference type="Google" id="ProtNLM"/>
    </source>
</evidence>
<comment type="subcellular location">
    <subcellularLocation>
        <location evidence="1">Membrane</location>
        <topology evidence="1">Multi-pass membrane protein</topology>
    </subcellularLocation>
</comment>
<evidence type="ECO:0000256" key="4">
    <source>
        <dbReference type="ARBA" id="ARBA00022989"/>
    </source>
</evidence>
<proteinExistence type="inferred from homology"/>
<dbReference type="InterPro" id="IPR000425">
    <property type="entry name" value="MIP"/>
</dbReference>
<feature type="transmembrane region" description="Helical" evidence="7">
    <location>
        <begin position="63"/>
        <end position="86"/>
    </location>
</feature>
<feature type="transmembrane region" description="Helical" evidence="7">
    <location>
        <begin position="107"/>
        <end position="129"/>
    </location>
</feature>
<organism evidence="8 9">
    <name type="scientific">Lactuca sativa</name>
    <name type="common">Garden lettuce</name>
    <dbReference type="NCBI Taxonomy" id="4236"/>
    <lineage>
        <taxon>Eukaryota</taxon>
        <taxon>Viridiplantae</taxon>
        <taxon>Streptophyta</taxon>
        <taxon>Embryophyta</taxon>
        <taxon>Tracheophyta</taxon>
        <taxon>Spermatophyta</taxon>
        <taxon>Magnoliopsida</taxon>
        <taxon>eudicotyledons</taxon>
        <taxon>Gunneridae</taxon>
        <taxon>Pentapetalae</taxon>
        <taxon>asterids</taxon>
        <taxon>campanulids</taxon>
        <taxon>Asterales</taxon>
        <taxon>Asteraceae</taxon>
        <taxon>Cichorioideae</taxon>
        <taxon>Cichorieae</taxon>
        <taxon>Lactucinae</taxon>
        <taxon>Lactuca</taxon>
    </lineage>
</organism>
<feature type="transmembrane region" description="Helical" evidence="7">
    <location>
        <begin position="218"/>
        <end position="239"/>
    </location>
</feature>
<keyword evidence="4 7" id="KW-1133">Transmembrane helix</keyword>
<evidence type="ECO:0000256" key="5">
    <source>
        <dbReference type="ARBA" id="ARBA00023136"/>
    </source>
</evidence>
<evidence type="ECO:0000313" key="8">
    <source>
        <dbReference type="EMBL" id="KAJ0221133.1"/>
    </source>
</evidence>
<dbReference type="PROSITE" id="PS00221">
    <property type="entry name" value="MIP"/>
    <property type="match status" value="1"/>
</dbReference>